<dbReference type="GO" id="GO:0016787">
    <property type="term" value="F:hydrolase activity"/>
    <property type="evidence" value="ECO:0007669"/>
    <property type="project" value="UniProtKB-KW"/>
</dbReference>
<accession>A0A8J4E8R1</accession>
<sequence length="187" mass="20936">MTDDRPDSMRWTVYGERPIYENRWVRLNLVDVQPPGGGERFEHHVVRLNPAVIAVVVDDDDRVLMLWRHRFVGDQWGWELPGGIPEEGEDRAAAAAREVEEETGWRPGPMHRIAAYQPMSGMVDSPHEIYCARGATRVGEPALSEEVGRIDWVPLSSVRQLADKGELLGSGTFVGLLHVLAFGTPTD</sequence>
<dbReference type="PANTHER" id="PTHR43046:SF12">
    <property type="entry name" value="GDP-MANNOSE MANNOSYL HYDROLASE"/>
    <property type="match status" value="1"/>
</dbReference>
<organism evidence="7 8">
    <name type="scientific">Virgisporangium ochraceum</name>
    <dbReference type="NCBI Taxonomy" id="65505"/>
    <lineage>
        <taxon>Bacteria</taxon>
        <taxon>Bacillati</taxon>
        <taxon>Actinomycetota</taxon>
        <taxon>Actinomycetes</taxon>
        <taxon>Micromonosporales</taxon>
        <taxon>Micromonosporaceae</taxon>
        <taxon>Virgisporangium</taxon>
    </lineage>
</organism>
<keyword evidence="4" id="KW-0460">Magnesium</keyword>
<comment type="similarity">
    <text evidence="2 5">Belongs to the Nudix hydrolase family.</text>
</comment>
<dbReference type="InterPro" id="IPR020476">
    <property type="entry name" value="Nudix_hydrolase"/>
</dbReference>
<dbReference type="Proteomes" id="UP000635606">
    <property type="component" value="Unassembled WGS sequence"/>
</dbReference>
<evidence type="ECO:0000313" key="8">
    <source>
        <dbReference type="Proteomes" id="UP000635606"/>
    </source>
</evidence>
<dbReference type="InterPro" id="IPR000086">
    <property type="entry name" value="NUDIX_hydrolase_dom"/>
</dbReference>
<feature type="domain" description="Nudix hydrolase" evidence="6">
    <location>
        <begin position="47"/>
        <end position="175"/>
    </location>
</feature>
<reference evidence="7" key="1">
    <citation type="submission" date="2021-01" db="EMBL/GenBank/DDBJ databases">
        <title>Whole genome shotgun sequence of Virgisporangium ochraceum NBRC 16418.</title>
        <authorList>
            <person name="Komaki H."/>
            <person name="Tamura T."/>
        </authorList>
    </citation>
    <scope>NUCLEOTIDE SEQUENCE</scope>
    <source>
        <strain evidence="7">NBRC 16418</strain>
    </source>
</reference>
<dbReference type="PROSITE" id="PS51462">
    <property type="entry name" value="NUDIX"/>
    <property type="match status" value="1"/>
</dbReference>
<dbReference type="AlphaFoldDB" id="A0A8J4E8R1"/>
<dbReference type="PRINTS" id="PR00502">
    <property type="entry name" value="NUDIXFAMILY"/>
</dbReference>
<evidence type="ECO:0000256" key="3">
    <source>
        <dbReference type="ARBA" id="ARBA00022801"/>
    </source>
</evidence>
<comment type="caution">
    <text evidence="7">The sequence shown here is derived from an EMBL/GenBank/DDBJ whole genome shotgun (WGS) entry which is preliminary data.</text>
</comment>
<dbReference type="PANTHER" id="PTHR43046">
    <property type="entry name" value="GDP-MANNOSE MANNOSYL HYDROLASE"/>
    <property type="match status" value="1"/>
</dbReference>
<dbReference type="PROSITE" id="PS00893">
    <property type="entry name" value="NUDIX_BOX"/>
    <property type="match status" value="1"/>
</dbReference>
<evidence type="ECO:0000256" key="1">
    <source>
        <dbReference type="ARBA" id="ARBA00001946"/>
    </source>
</evidence>
<dbReference type="InterPro" id="IPR020084">
    <property type="entry name" value="NUDIX_hydrolase_CS"/>
</dbReference>
<evidence type="ECO:0000313" key="7">
    <source>
        <dbReference type="EMBL" id="GIJ65634.1"/>
    </source>
</evidence>
<keyword evidence="3 5" id="KW-0378">Hydrolase</keyword>
<evidence type="ECO:0000259" key="6">
    <source>
        <dbReference type="PROSITE" id="PS51462"/>
    </source>
</evidence>
<proteinExistence type="inferred from homology"/>
<dbReference type="SUPFAM" id="SSF55811">
    <property type="entry name" value="Nudix"/>
    <property type="match status" value="1"/>
</dbReference>
<evidence type="ECO:0000256" key="2">
    <source>
        <dbReference type="ARBA" id="ARBA00005582"/>
    </source>
</evidence>
<evidence type="ECO:0000256" key="5">
    <source>
        <dbReference type="RuleBase" id="RU003476"/>
    </source>
</evidence>
<keyword evidence="8" id="KW-1185">Reference proteome</keyword>
<evidence type="ECO:0000256" key="4">
    <source>
        <dbReference type="ARBA" id="ARBA00022842"/>
    </source>
</evidence>
<dbReference type="InterPro" id="IPR015797">
    <property type="entry name" value="NUDIX_hydrolase-like_dom_sf"/>
</dbReference>
<dbReference type="Gene3D" id="3.90.79.10">
    <property type="entry name" value="Nucleoside Triphosphate Pyrophosphohydrolase"/>
    <property type="match status" value="1"/>
</dbReference>
<name>A0A8J4E8R1_9ACTN</name>
<comment type="cofactor">
    <cofactor evidence="1">
        <name>Mg(2+)</name>
        <dbReference type="ChEBI" id="CHEBI:18420"/>
    </cofactor>
</comment>
<protein>
    <submittedName>
        <fullName evidence="7">NUDIX hydrolase</fullName>
    </submittedName>
</protein>
<dbReference type="EMBL" id="BOPH01000007">
    <property type="protein sequence ID" value="GIJ65634.1"/>
    <property type="molecule type" value="Genomic_DNA"/>
</dbReference>
<dbReference type="Pfam" id="PF00293">
    <property type="entry name" value="NUDIX"/>
    <property type="match status" value="1"/>
</dbReference>
<gene>
    <name evidence="7" type="ORF">Voc01_005510</name>
</gene>
<dbReference type="RefSeq" id="WP_239159894.1">
    <property type="nucleotide sequence ID" value="NZ_BOPH01000007.1"/>
</dbReference>